<organism evidence="1 2">
    <name type="scientific">Novosphingobium resinovorum</name>
    <dbReference type="NCBI Taxonomy" id="158500"/>
    <lineage>
        <taxon>Bacteria</taxon>
        <taxon>Pseudomonadati</taxon>
        <taxon>Pseudomonadota</taxon>
        <taxon>Alphaproteobacteria</taxon>
        <taxon>Sphingomonadales</taxon>
        <taxon>Sphingomonadaceae</taxon>
        <taxon>Novosphingobium</taxon>
    </lineage>
</organism>
<sequence>MQSELVREMRQAFVPAKAPARGPWLRLLSEVLGLAGSEAELLSHAERDWASATFSGARHTIAVAFEGAEAVVKGEAFIGALPDHEFTVPRHLVADAAVTSVEHRQAPPRMTVHVEVLVLVDC</sequence>
<dbReference type="RefSeq" id="WP_036524391.1">
    <property type="nucleotide sequence ID" value="NZ_JFYZ01000003.1"/>
</dbReference>
<dbReference type="STRING" id="158500.BES08_05220"/>
<dbReference type="eggNOG" id="ENOG50309Y9">
    <property type="taxonomic scope" value="Bacteria"/>
</dbReference>
<accession>A0A031K235</accession>
<protein>
    <submittedName>
        <fullName evidence="1">Uncharacterized protein</fullName>
    </submittedName>
</protein>
<name>A0A031K235_9SPHN</name>
<evidence type="ECO:0000313" key="2">
    <source>
        <dbReference type="Proteomes" id="UP000024329"/>
    </source>
</evidence>
<dbReference type="AlphaFoldDB" id="A0A031K235"/>
<evidence type="ECO:0000313" key="1">
    <source>
        <dbReference type="EMBL" id="EZP83270.1"/>
    </source>
</evidence>
<gene>
    <name evidence="1" type="ORF">BV97_01380</name>
</gene>
<proteinExistence type="predicted"/>
<comment type="caution">
    <text evidence="1">The sequence shown here is derived from an EMBL/GenBank/DDBJ whole genome shotgun (WGS) entry which is preliminary data.</text>
</comment>
<dbReference type="Proteomes" id="UP000024329">
    <property type="component" value="Unassembled WGS sequence"/>
</dbReference>
<dbReference type="EMBL" id="JFYZ01000003">
    <property type="protein sequence ID" value="EZP83270.1"/>
    <property type="molecule type" value="Genomic_DNA"/>
</dbReference>
<dbReference type="PATRIC" id="fig|158500.4.peg.1415"/>
<reference evidence="1 2" key="1">
    <citation type="submission" date="2014-03" db="EMBL/GenBank/DDBJ databases">
        <title>Whole genome sequence of Novosphingobium resinovorum KF1.</title>
        <authorList>
            <person name="Gan H.M."/>
            <person name="Gan H.Y."/>
            <person name="Chew T.H."/>
            <person name="Savka M.A."/>
        </authorList>
    </citation>
    <scope>NUCLEOTIDE SEQUENCE [LARGE SCALE GENOMIC DNA]</scope>
    <source>
        <strain evidence="1 2">KF1</strain>
    </source>
</reference>